<proteinExistence type="predicted"/>
<keyword evidence="2" id="KW-1185">Reference proteome</keyword>
<protein>
    <recommendedName>
        <fullName evidence="3">Protein kinase domain-containing protein</fullName>
    </recommendedName>
</protein>
<name>A0A9P5YS94_9AGAR</name>
<evidence type="ECO:0008006" key="3">
    <source>
        <dbReference type="Google" id="ProtNLM"/>
    </source>
</evidence>
<gene>
    <name evidence="1" type="ORF">BDN70DRAFT_899185</name>
</gene>
<dbReference type="EMBL" id="MU155393">
    <property type="protein sequence ID" value="KAF9474163.1"/>
    <property type="molecule type" value="Genomic_DNA"/>
</dbReference>
<dbReference type="InterPro" id="IPR011009">
    <property type="entry name" value="Kinase-like_dom_sf"/>
</dbReference>
<comment type="caution">
    <text evidence="1">The sequence shown here is derived from an EMBL/GenBank/DDBJ whole genome shotgun (WGS) entry which is preliminary data.</text>
</comment>
<evidence type="ECO:0000313" key="2">
    <source>
        <dbReference type="Proteomes" id="UP000807469"/>
    </source>
</evidence>
<dbReference type="AlphaFoldDB" id="A0A9P5YS94"/>
<sequence>MDQCASLSNNMQAMKNVLEKSEIDWYYVADFWNSPQVVQLFKDHGYTLYTRMYHDGDALSSVIPSLPFDITGECSYPYAYHNGDSWTFGVVPLRAGDRLGKVMYAQDSQLRHVAIKVVFDDSDEYRIMRFLHNQGIETLRENCIVPVLDLLPFDGFWFVVMPRWSVRVPEPQIHTMKEVLHVMHSMLKVSDIITKTDIKMANVLINHFADDPYDTAAGEFEYYPFAFDVGCLGVEFCIYYQHYSHHLPMSAPLLDKTTRWDIENRFTAAEALQFFEEMRSKLTEDQLNAKECQSTTELDYVTYDRWQGLPEDFKLKWASFSDAYLGAIIYPSTSFLPFDGSFANSPPFLDLPMAILEPTSGMIEAMYPLVWDENPTFAIEGFFS</sequence>
<dbReference type="Proteomes" id="UP000807469">
    <property type="component" value="Unassembled WGS sequence"/>
</dbReference>
<evidence type="ECO:0000313" key="1">
    <source>
        <dbReference type="EMBL" id="KAF9474163.1"/>
    </source>
</evidence>
<accession>A0A9P5YS94</accession>
<dbReference type="OrthoDB" id="3012313at2759"/>
<dbReference type="SUPFAM" id="SSF56112">
    <property type="entry name" value="Protein kinase-like (PK-like)"/>
    <property type="match status" value="1"/>
</dbReference>
<reference evidence="1" key="1">
    <citation type="submission" date="2020-11" db="EMBL/GenBank/DDBJ databases">
        <authorList>
            <consortium name="DOE Joint Genome Institute"/>
            <person name="Ahrendt S."/>
            <person name="Riley R."/>
            <person name="Andreopoulos W."/>
            <person name="Labutti K."/>
            <person name="Pangilinan J."/>
            <person name="Ruiz-Duenas F.J."/>
            <person name="Barrasa J.M."/>
            <person name="Sanchez-Garcia M."/>
            <person name="Camarero S."/>
            <person name="Miyauchi S."/>
            <person name="Serrano A."/>
            <person name="Linde D."/>
            <person name="Babiker R."/>
            <person name="Drula E."/>
            <person name="Ayuso-Fernandez I."/>
            <person name="Pacheco R."/>
            <person name="Padilla G."/>
            <person name="Ferreira P."/>
            <person name="Barriuso J."/>
            <person name="Kellner H."/>
            <person name="Castanera R."/>
            <person name="Alfaro M."/>
            <person name="Ramirez L."/>
            <person name="Pisabarro A.G."/>
            <person name="Kuo A."/>
            <person name="Tritt A."/>
            <person name="Lipzen A."/>
            <person name="He G."/>
            <person name="Yan M."/>
            <person name="Ng V."/>
            <person name="Cullen D."/>
            <person name="Martin F."/>
            <person name="Rosso M.-N."/>
            <person name="Henrissat B."/>
            <person name="Hibbett D."/>
            <person name="Martinez A.T."/>
            <person name="Grigoriev I.V."/>
        </authorList>
    </citation>
    <scope>NUCLEOTIDE SEQUENCE</scope>
    <source>
        <strain evidence="1">CIRM-BRFM 674</strain>
    </source>
</reference>
<organism evidence="1 2">
    <name type="scientific">Pholiota conissans</name>
    <dbReference type="NCBI Taxonomy" id="109636"/>
    <lineage>
        <taxon>Eukaryota</taxon>
        <taxon>Fungi</taxon>
        <taxon>Dikarya</taxon>
        <taxon>Basidiomycota</taxon>
        <taxon>Agaricomycotina</taxon>
        <taxon>Agaricomycetes</taxon>
        <taxon>Agaricomycetidae</taxon>
        <taxon>Agaricales</taxon>
        <taxon>Agaricineae</taxon>
        <taxon>Strophariaceae</taxon>
        <taxon>Pholiota</taxon>
    </lineage>
</organism>